<comment type="caution">
    <text evidence="1">The sequence shown here is derived from an EMBL/GenBank/DDBJ whole genome shotgun (WGS) entry which is preliminary data.</text>
</comment>
<sequence>MQQFGVFKVQNLAICDHPDAATPPIQAEKMQCLKCFTFLDATKSATLGICGALELKCSACGVRQIVSRAAFSKTN</sequence>
<dbReference type="EMBL" id="LLXV01000021">
    <property type="protein sequence ID" value="KRG51630.1"/>
    <property type="molecule type" value="Genomic_DNA"/>
</dbReference>
<name>A0A0R0BCR9_9GAMM</name>
<protein>
    <submittedName>
        <fullName evidence="1">Uncharacterized protein</fullName>
    </submittedName>
</protein>
<proteinExistence type="predicted"/>
<accession>A0A0R0BCR9</accession>
<evidence type="ECO:0000313" key="2">
    <source>
        <dbReference type="Proteomes" id="UP000051757"/>
    </source>
</evidence>
<evidence type="ECO:0000313" key="1">
    <source>
        <dbReference type="EMBL" id="KRG51630.1"/>
    </source>
</evidence>
<dbReference type="OrthoDB" id="9867551at2"/>
<dbReference type="Proteomes" id="UP000051757">
    <property type="component" value="Unassembled WGS sequence"/>
</dbReference>
<dbReference type="RefSeq" id="WP_057496146.1">
    <property type="nucleotide sequence ID" value="NZ_JACLBF010000002.1"/>
</dbReference>
<dbReference type="AlphaFoldDB" id="A0A0R0BCR9"/>
<organism evidence="1 2">
    <name type="scientific">Stenotrophomonas beteli</name>
    <dbReference type="NCBI Taxonomy" id="3384461"/>
    <lineage>
        <taxon>Bacteria</taxon>
        <taxon>Pseudomonadati</taxon>
        <taxon>Pseudomonadota</taxon>
        <taxon>Gammaproteobacteria</taxon>
        <taxon>Lysobacterales</taxon>
        <taxon>Lysobacteraceae</taxon>
        <taxon>Stenotrophomonas</taxon>
        <taxon>Stenotrophomonas maltophilia group</taxon>
    </lineage>
</organism>
<reference evidence="1 2" key="1">
    <citation type="journal article" date="2016" name="Front. Microbiol.">
        <title>Genome Sequence of Type Strains of Genus Stenotrophomonas.</title>
        <authorList>
            <person name="Patil P.P."/>
            <person name="Midha S."/>
            <person name="Kumar S."/>
            <person name="Patil P.B."/>
        </authorList>
    </citation>
    <scope>NUCLEOTIDE SEQUENCE [LARGE SCALE GENOMIC DNA]</scope>
    <source>
        <strain evidence="1 2">LMG 978</strain>
    </source>
</reference>
<keyword evidence="2" id="KW-1185">Reference proteome</keyword>
<gene>
    <name evidence="1" type="ORF">ARC23_07905</name>
</gene>